<evidence type="ECO:0000313" key="13">
    <source>
        <dbReference type="Proteomes" id="UP000539642"/>
    </source>
</evidence>
<keyword evidence="5" id="KW-0288">FMN</keyword>
<dbReference type="SUPFAM" id="SSF51395">
    <property type="entry name" value="FMN-linked oxidoreductases"/>
    <property type="match status" value="1"/>
</dbReference>
<reference evidence="12 13" key="1">
    <citation type="submission" date="2020-08" db="EMBL/GenBank/DDBJ databases">
        <title>Genomic Encyclopedia of Type Strains, Phase IV (KMG-IV): sequencing the most valuable type-strain genomes for metagenomic binning, comparative biology and taxonomic classification.</title>
        <authorList>
            <person name="Goeker M."/>
        </authorList>
    </citation>
    <scope>NUCLEOTIDE SEQUENCE [LARGE SCALE GENOMIC DNA]</scope>
    <source>
        <strain evidence="12 13">DSM 28570</strain>
    </source>
</reference>
<gene>
    <name evidence="12" type="ORF">HNQ81_000773</name>
</gene>
<evidence type="ECO:0000259" key="10">
    <source>
        <dbReference type="Pfam" id="PF00724"/>
    </source>
</evidence>
<accession>A0A840UQZ2</accession>
<evidence type="ECO:0000256" key="9">
    <source>
        <dbReference type="ARBA" id="ARBA00023014"/>
    </source>
</evidence>
<organism evidence="12 13">
    <name type="scientific">Desulfoprunum benzoelyticum</name>
    <dbReference type="NCBI Taxonomy" id="1506996"/>
    <lineage>
        <taxon>Bacteria</taxon>
        <taxon>Pseudomonadati</taxon>
        <taxon>Thermodesulfobacteriota</taxon>
        <taxon>Desulfobulbia</taxon>
        <taxon>Desulfobulbales</taxon>
        <taxon>Desulfobulbaceae</taxon>
        <taxon>Desulfoprunum</taxon>
    </lineage>
</organism>
<dbReference type="Gene3D" id="3.50.50.60">
    <property type="entry name" value="FAD/NAD(P)-binding domain"/>
    <property type="match status" value="1"/>
</dbReference>
<dbReference type="PANTHER" id="PTHR42917">
    <property type="entry name" value="2,4-DIENOYL-COA REDUCTASE"/>
    <property type="match status" value="1"/>
</dbReference>
<dbReference type="SUPFAM" id="SSF51905">
    <property type="entry name" value="FAD/NAD(P)-binding domain"/>
    <property type="match status" value="1"/>
</dbReference>
<dbReference type="InterPro" id="IPR051793">
    <property type="entry name" value="NADH:flavin_oxidoreductase"/>
</dbReference>
<evidence type="ECO:0000256" key="1">
    <source>
        <dbReference type="ARBA" id="ARBA00001917"/>
    </source>
</evidence>
<dbReference type="GO" id="GO:0008670">
    <property type="term" value="F:2,4-dienoyl-CoA reductase (NADPH) activity"/>
    <property type="evidence" value="ECO:0007669"/>
    <property type="project" value="UniProtKB-EC"/>
</dbReference>
<feature type="domain" description="FAD/NAD(P)-binding" evidence="11">
    <location>
        <begin position="378"/>
        <end position="639"/>
    </location>
</feature>
<keyword evidence="6" id="KW-0479">Metal-binding</keyword>
<dbReference type="InterPro" id="IPR023753">
    <property type="entry name" value="FAD/NAD-binding_dom"/>
</dbReference>
<evidence type="ECO:0000256" key="6">
    <source>
        <dbReference type="ARBA" id="ARBA00022723"/>
    </source>
</evidence>
<dbReference type="EMBL" id="JACHEO010000002">
    <property type="protein sequence ID" value="MBB5347063.1"/>
    <property type="molecule type" value="Genomic_DNA"/>
</dbReference>
<evidence type="ECO:0000256" key="8">
    <source>
        <dbReference type="ARBA" id="ARBA00023004"/>
    </source>
</evidence>
<comment type="cofactor">
    <cofactor evidence="1">
        <name>FMN</name>
        <dbReference type="ChEBI" id="CHEBI:58210"/>
    </cofactor>
</comment>
<dbReference type="EC" id="1.3.1.34" evidence="12"/>
<evidence type="ECO:0000256" key="2">
    <source>
        <dbReference type="ARBA" id="ARBA00001966"/>
    </source>
</evidence>
<dbReference type="Pfam" id="PF07992">
    <property type="entry name" value="Pyr_redox_2"/>
    <property type="match status" value="1"/>
</dbReference>
<keyword evidence="7 12" id="KW-0560">Oxidoreductase</keyword>
<dbReference type="Proteomes" id="UP000539642">
    <property type="component" value="Unassembled WGS sequence"/>
</dbReference>
<comment type="caution">
    <text evidence="12">The sequence shown here is derived from an EMBL/GenBank/DDBJ whole genome shotgun (WGS) entry which is preliminary data.</text>
</comment>
<feature type="domain" description="NADH:flavin oxidoreductase/NADH oxidase N-terminal" evidence="10">
    <location>
        <begin position="4"/>
        <end position="331"/>
    </location>
</feature>
<dbReference type="GO" id="GO:0051536">
    <property type="term" value="F:iron-sulfur cluster binding"/>
    <property type="evidence" value="ECO:0007669"/>
    <property type="project" value="UniProtKB-KW"/>
</dbReference>
<dbReference type="AlphaFoldDB" id="A0A840UQZ2"/>
<comment type="similarity">
    <text evidence="3">In the N-terminal section; belongs to the NADH:flavin oxidoreductase/NADH oxidase family.</text>
</comment>
<dbReference type="InterPro" id="IPR001155">
    <property type="entry name" value="OxRdtase_FMN_N"/>
</dbReference>
<protein>
    <submittedName>
        <fullName evidence="12">2,4-dienoyl-CoA reductase (NADPH2)</fullName>
        <ecNumber evidence="12">1.3.1.34</ecNumber>
    </submittedName>
</protein>
<sequence length="666" mass="71006">MSDSLFTPIAIGGLSIKNRILMPAMHMNMCRNFEVSDRLIRFYRERAEGGAGAIVVGYATVDEYSGGPGNIGCHHDDHIPGLTRLAAAIKEGGARAGIQLNHAGRYNPSFFLGGRSAVAPSAVPSRLTRETPRELNGDEIAATIRRFADAAGRAREAGYDLVELLAGTGYLISSFLSPLTNKREDGYGGSLENRMRFGLEVLEAIKARLGGKVPVIVRVNGNDFMEGGIGRPEQQAFAAALVAAGADAVSINVGWHEAQVPQIVAKVPRGIFAYMARDIKKQVAVPIIAGHRINDPQTARRLLNEGFCDLVAVGRALIADPRFPEKAAAGHDDRIVHCVACAQGCFDHIFKNKAVECLCNPRAGHENEEMDPAAVPKQVMVIGGGAAGMFAAIAAAEKGHRVTLHEAGLRLGGQLRLAGRPPGREEFLVLADDLERQLATAGVEVRMQSSVDRRLLELQRPDVLVLATGGEPIVPPIPGVDLPHVVQAWDILAGTRAAGRTVAVLGGGAVGVETALLLAEEGTLSGDELKFLLVHGAEKPEELLRLATEHDREIQLIEMTGAIGANFGKTTRWGMLQDVERYGIKPLVGAKVLAITPTGLQFEQGEQIVDLEVETVVLAVGTRARTSLQQVAEELGLRCLAVGDAVTPGTVFEASHQGWQAGRTIE</sequence>
<dbReference type="Gene3D" id="3.20.20.70">
    <property type="entry name" value="Aldolase class I"/>
    <property type="match status" value="1"/>
</dbReference>
<keyword evidence="4" id="KW-0285">Flavoprotein</keyword>
<dbReference type="PANTHER" id="PTHR42917:SF2">
    <property type="entry name" value="2,4-DIENOYL-COA REDUCTASE [(2E)-ENOYL-COA-PRODUCING]"/>
    <property type="match status" value="1"/>
</dbReference>
<dbReference type="CDD" id="cd02803">
    <property type="entry name" value="OYE_like_FMN_family"/>
    <property type="match status" value="1"/>
</dbReference>
<keyword evidence="13" id="KW-1185">Reference proteome</keyword>
<evidence type="ECO:0000256" key="3">
    <source>
        <dbReference type="ARBA" id="ARBA00011048"/>
    </source>
</evidence>
<evidence type="ECO:0000256" key="5">
    <source>
        <dbReference type="ARBA" id="ARBA00022643"/>
    </source>
</evidence>
<evidence type="ECO:0000313" key="12">
    <source>
        <dbReference type="EMBL" id="MBB5347063.1"/>
    </source>
</evidence>
<dbReference type="RefSeq" id="WP_183348476.1">
    <property type="nucleotide sequence ID" value="NZ_JACHEO010000002.1"/>
</dbReference>
<keyword evidence="8" id="KW-0408">Iron</keyword>
<proteinExistence type="inferred from homology"/>
<name>A0A840UQZ2_9BACT</name>
<dbReference type="Gene3D" id="3.40.50.720">
    <property type="entry name" value="NAD(P)-binding Rossmann-like Domain"/>
    <property type="match status" value="1"/>
</dbReference>
<dbReference type="PRINTS" id="PR00469">
    <property type="entry name" value="PNDRDTASEII"/>
</dbReference>
<evidence type="ECO:0000256" key="7">
    <source>
        <dbReference type="ARBA" id="ARBA00023002"/>
    </source>
</evidence>
<keyword evidence="9" id="KW-0411">Iron-sulfur</keyword>
<dbReference type="GO" id="GO:0046872">
    <property type="term" value="F:metal ion binding"/>
    <property type="evidence" value="ECO:0007669"/>
    <property type="project" value="UniProtKB-KW"/>
</dbReference>
<evidence type="ECO:0000259" key="11">
    <source>
        <dbReference type="Pfam" id="PF07992"/>
    </source>
</evidence>
<comment type="cofactor">
    <cofactor evidence="2">
        <name>[4Fe-4S] cluster</name>
        <dbReference type="ChEBI" id="CHEBI:49883"/>
    </cofactor>
</comment>
<dbReference type="InterPro" id="IPR013785">
    <property type="entry name" value="Aldolase_TIM"/>
</dbReference>
<dbReference type="PRINTS" id="PR00368">
    <property type="entry name" value="FADPNR"/>
</dbReference>
<dbReference type="InterPro" id="IPR036188">
    <property type="entry name" value="FAD/NAD-bd_sf"/>
</dbReference>
<dbReference type="Pfam" id="PF00724">
    <property type="entry name" value="Oxidored_FMN"/>
    <property type="match status" value="1"/>
</dbReference>
<dbReference type="GO" id="GO:0010181">
    <property type="term" value="F:FMN binding"/>
    <property type="evidence" value="ECO:0007669"/>
    <property type="project" value="InterPro"/>
</dbReference>
<evidence type="ECO:0000256" key="4">
    <source>
        <dbReference type="ARBA" id="ARBA00022630"/>
    </source>
</evidence>